<dbReference type="OrthoDB" id="397684at2"/>
<evidence type="ECO:0000313" key="1">
    <source>
        <dbReference type="EMBL" id="RAO95082.1"/>
    </source>
</evidence>
<proteinExistence type="predicted"/>
<organism evidence="1 2">
    <name type="scientific">Mycoplasma wenyonii</name>
    <dbReference type="NCBI Taxonomy" id="65123"/>
    <lineage>
        <taxon>Bacteria</taxon>
        <taxon>Bacillati</taxon>
        <taxon>Mycoplasmatota</taxon>
        <taxon>Mollicutes</taxon>
        <taxon>Mycoplasmataceae</taxon>
        <taxon>Mycoplasma</taxon>
    </lineage>
</organism>
<protein>
    <submittedName>
        <fullName evidence="1">Uncharacterized protein</fullName>
    </submittedName>
</protein>
<dbReference type="RefSeq" id="WP_112665333.1">
    <property type="nucleotide sequence ID" value="NZ_QKVO01000004.1"/>
</dbReference>
<accession>A0A328PJT6</accession>
<dbReference type="AlphaFoldDB" id="A0A328PJT6"/>
<comment type="caution">
    <text evidence="1">The sequence shown here is derived from an EMBL/GenBank/DDBJ whole genome shotgun (WGS) entry which is preliminary data.</text>
</comment>
<keyword evidence="2" id="KW-1185">Reference proteome</keyword>
<evidence type="ECO:0000313" key="2">
    <source>
        <dbReference type="Proteomes" id="UP000249762"/>
    </source>
</evidence>
<dbReference type="Proteomes" id="UP000249762">
    <property type="component" value="Unassembled WGS sequence"/>
</dbReference>
<name>A0A328PJT6_9MOLU</name>
<gene>
    <name evidence="1" type="ORF">DNK47_01595</name>
</gene>
<dbReference type="EMBL" id="QKVO01000004">
    <property type="protein sequence ID" value="RAO95082.1"/>
    <property type="molecule type" value="Genomic_DNA"/>
</dbReference>
<sequence>MLRKSQFEGLAQKVIKNYYREFAGSLQNNSHSQALLYAQKIESLRANFLNYLEISYTHLASIQPNRYYLERIIINFLDSKSRKWELFTNCSDFKFKTCCTYSLEEFLKKDKIVGATLVCLGDQTDPSLISEVGKKLSYFQERNQAVYSYLISKELNTLKKQSLQPFSFVCYDPSVELNDFGSVLFGFQKNLQLNPVFLGSGGASFDHQTSEIKLKKIPYLLEIGTQNLISWLVLAEYFDKLSQKSNIPLDSIIRDVS</sequence>
<reference evidence="2" key="1">
    <citation type="submission" date="2018-06" db="EMBL/GenBank/DDBJ databases">
        <authorList>
            <person name="Martinez Ocampo F."/>
            <person name="Quiroz Castaneda R.E."/>
            <person name="Rojas Lopez X."/>
        </authorList>
    </citation>
    <scope>NUCLEOTIDE SEQUENCE [LARGE SCALE GENOMIC DNA]</scope>
    <source>
        <strain evidence="2">INIFAP02</strain>
    </source>
</reference>